<evidence type="ECO:0008006" key="5">
    <source>
        <dbReference type="Google" id="ProtNLM"/>
    </source>
</evidence>
<dbReference type="AlphaFoldDB" id="A0A484XRS9"/>
<dbReference type="EMBL" id="CAADII010000029">
    <property type="protein sequence ID" value="VFR54499.1"/>
    <property type="molecule type" value="Genomic_DNA"/>
</dbReference>
<gene>
    <name evidence="1" type="ORF">BRI6_1080</name>
    <name evidence="2" type="ORF">BRI9_1134</name>
    <name evidence="3" type="ORF">IVO3_1131</name>
    <name evidence="4" type="ORF">RAN7_1070</name>
</gene>
<dbReference type="EMBL" id="CAADIP010000067">
    <property type="protein sequence ID" value="VFR98636.1"/>
    <property type="molecule type" value="Genomic_DNA"/>
</dbReference>
<evidence type="ECO:0000313" key="2">
    <source>
        <dbReference type="EMBL" id="VFR86480.1"/>
    </source>
</evidence>
<evidence type="ECO:0000313" key="1">
    <source>
        <dbReference type="EMBL" id="VFR54499.1"/>
    </source>
</evidence>
<accession>A0A484XRS9</accession>
<sequence length="99" mass="11006">MKPDFAAHMAEDRRLVVLRVLLESAAYTANEFILLEMVGRFGHVVSNDRLQADLDWLQEQGLLTSEHVAAVRIVKLTARGADVAQGRAIVTGVKRPRPE</sequence>
<evidence type="ECO:0000313" key="3">
    <source>
        <dbReference type="EMBL" id="VFR98636.1"/>
    </source>
</evidence>
<dbReference type="EMBL" id="CAADIZ010000038">
    <property type="protein sequence ID" value="VFS26558.1"/>
    <property type="molecule type" value="Genomic_DNA"/>
</dbReference>
<dbReference type="EMBL" id="CAADIK010000065">
    <property type="protein sequence ID" value="VFR86480.1"/>
    <property type="molecule type" value="Genomic_DNA"/>
</dbReference>
<organism evidence="4">
    <name type="scientific">plant metagenome</name>
    <dbReference type="NCBI Taxonomy" id="1297885"/>
    <lineage>
        <taxon>unclassified sequences</taxon>
        <taxon>metagenomes</taxon>
        <taxon>organismal metagenomes</taxon>
    </lineage>
</organism>
<reference evidence="4" key="1">
    <citation type="submission" date="2019-03" db="EMBL/GenBank/DDBJ databases">
        <authorList>
            <person name="Danneels B."/>
        </authorList>
    </citation>
    <scope>NUCLEOTIDE SEQUENCE</scope>
</reference>
<name>A0A484XRS9_9ZZZZ</name>
<protein>
    <recommendedName>
        <fullName evidence="5">ArsR family transcriptional regulator</fullName>
    </recommendedName>
</protein>
<evidence type="ECO:0000313" key="4">
    <source>
        <dbReference type="EMBL" id="VFS26558.1"/>
    </source>
</evidence>
<proteinExistence type="predicted"/>